<dbReference type="InterPro" id="IPR045788">
    <property type="entry name" value="MobC_2"/>
</dbReference>
<dbReference type="RefSeq" id="WP_117982221.1">
    <property type="nucleotide sequence ID" value="NZ_CBCTWI010000002.1"/>
</dbReference>
<gene>
    <name evidence="2" type="ORF">DXD91_04770</name>
</gene>
<sequence>MRKRRFDLRLTEKEYQLLLAKAENDPETKTKKGEKANTSAYIRKCIFLQDDNPVSLKKELKTLSYQVRKIGVNINQVVAKINAGYGNQIDIYNLEKALEQVKHEMKTLNEKVEDYGNH</sequence>
<reference evidence="2 3" key="1">
    <citation type="submission" date="2018-08" db="EMBL/GenBank/DDBJ databases">
        <title>A genome reference for cultivated species of the human gut microbiota.</title>
        <authorList>
            <person name="Zou Y."/>
            <person name="Xue W."/>
            <person name="Luo G."/>
        </authorList>
    </citation>
    <scope>NUCLEOTIDE SEQUENCE [LARGE SCALE GENOMIC DNA]</scope>
    <source>
        <strain evidence="2 3">TM10-1AC</strain>
    </source>
</reference>
<evidence type="ECO:0000313" key="2">
    <source>
        <dbReference type="EMBL" id="RGI90328.1"/>
    </source>
</evidence>
<feature type="coiled-coil region" evidence="1">
    <location>
        <begin position="91"/>
        <end position="118"/>
    </location>
</feature>
<accession>A0A374NUY7</accession>
<protein>
    <submittedName>
        <fullName evidence="2">Plasmid mobilization relaxosome protein MobC</fullName>
    </submittedName>
</protein>
<keyword evidence="1" id="KW-0175">Coiled coil</keyword>
<dbReference type="Pfam" id="PF19514">
    <property type="entry name" value="MobC_2"/>
    <property type="match status" value="1"/>
</dbReference>
<proteinExistence type="predicted"/>
<evidence type="ECO:0000313" key="3">
    <source>
        <dbReference type="Proteomes" id="UP000262524"/>
    </source>
</evidence>
<dbReference type="EMBL" id="QSOE01000020">
    <property type="protein sequence ID" value="RGI90328.1"/>
    <property type="molecule type" value="Genomic_DNA"/>
</dbReference>
<name>A0A374NUY7_9FIRM</name>
<dbReference type="Proteomes" id="UP000262524">
    <property type="component" value="Unassembled WGS sequence"/>
</dbReference>
<dbReference type="AlphaFoldDB" id="A0A374NUY7"/>
<organism evidence="2 3">
    <name type="scientific">Anaerobutyricum hallii</name>
    <dbReference type="NCBI Taxonomy" id="39488"/>
    <lineage>
        <taxon>Bacteria</taxon>
        <taxon>Bacillati</taxon>
        <taxon>Bacillota</taxon>
        <taxon>Clostridia</taxon>
        <taxon>Lachnospirales</taxon>
        <taxon>Lachnospiraceae</taxon>
        <taxon>Anaerobutyricum</taxon>
    </lineage>
</organism>
<evidence type="ECO:0000256" key="1">
    <source>
        <dbReference type="SAM" id="Coils"/>
    </source>
</evidence>
<comment type="caution">
    <text evidence="2">The sequence shown here is derived from an EMBL/GenBank/DDBJ whole genome shotgun (WGS) entry which is preliminary data.</text>
</comment>